<dbReference type="InterPro" id="IPR051045">
    <property type="entry name" value="TonB-dependent_transducer"/>
</dbReference>
<keyword evidence="1" id="KW-0732">Signal</keyword>
<dbReference type="Proteomes" id="UP000477386">
    <property type="component" value="Unassembled WGS sequence"/>
</dbReference>
<feature type="chain" id="PRO_5026873616" description="TonB C-terminal domain-containing protein" evidence="1">
    <location>
        <begin position="24"/>
        <end position="141"/>
    </location>
</feature>
<dbReference type="GO" id="GO:0031992">
    <property type="term" value="F:energy transducer activity"/>
    <property type="evidence" value="ECO:0007669"/>
    <property type="project" value="TreeGrafter"/>
</dbReference>
<evidence type="ECO:0000313" key="2">
    <source>
        <dbReference type="EMBL" id="NEU70528.1"/>
    </source>
</evidence>
<dbReference type="AlphaFoldDB" id="A0A6M0IQG7"/>
<proteinExistence type="predicted"/>
<organism evidence="2 3">
    <name type="scientific">Spirosoma agri</name>
    <dbReference type="NCBI Taxonomy" id="1987381"/>
    <lineage>
        <taxon>Bacteria</taxon>
        <taxon>Pseudomonadati</taxon>
        <taxon>Bacteroidota</taxon>
        <taxon>Cytophagia</taxon>
        <taxon>Cytophagales</taxon>
        <taxon>Cytophagaceae</taxon>
        <taxon>Spirosoma</taxon>
    </lineage>
</organism>
<evidence type="ECO:0008006" key="4">
    <source>
        <dbReference type="Google" id="ProtNLM"/>
    </source>
</evidence>
<dbReference type="Gene3D" id="3.30.1150.10">
    <property type="match status" value="1"/>
</dbReference>
<dbReference type="RefSeq" id="WP_164043835.1">
    <property type="nucleotide sequence ID" value="NZ_JAAGNZ010000005.1"/>
</dbReference>
<reference evidence="2 3" key="1">
    <citation type="submission" date="2020-02" db="EMBL/GenBank/DDBJ databases">
        <title>Draft genome sequence of two Spirosoma agri KCTC 52727 and Spirosoma terrae KCTC 52035.</title>
        <authorList>
            <person name="Rojas J."/>
            <person name="Ambika Manirajan B."/>
            <person name="Ratering S."/>
            <person name="Suarez C."/>
            <person name="Schnell S."/>
        </authorList>
    </citation>
    <scope>NUCLEOTIDE SEQUENCE [LARGE SCALE GENOMIC DNA]</scope>
    <source>
        <strain evidence="2 3">KCTC 52727</strain>
    </source>
</reference>
<dbReference type="PANTHER" id="PTHR33446">
    <property type="entry name" value="PROTEIN TONB-RELATED"/>
    <property type="match status" value="1"/>
</dbReference>
<evidence type="ECO:0000256" key="1">
    <source>
        <dbReference type="SAM" id="SignalP"/>
    </source>
</evidence>
<sequence>MKATTFLCLLGIVFLVPSVRTVAQSNSKLVYTVVEQQPEFPGGKAALSRYLAETIRFPSSLMRKNYNTGFVSAKFIIEKDGSVRDVRITTKPLDKKAQKGMQDFMTTIITAVEQMPRWQPGEVKGQPVAVFYTLPIEVNVQ</sequence>
<feature type="signal peptide" evidence="1">
    <location>
        <begin position="1"/>
        <end position="23"/>
    </location>
</feature>
<protein>
    <recommendedName>
        <fullName evidence="4">TonB C-terminal domain-containing protein</fullName>
    </recommendedName>
</protein>
<dbReference type="EMBL" id="JAAGNZ010000005">
    <property type="protein sequence ID" value="NEU70528.1"/>
    <property type="molecule type" value="Genomic_DNA"/>
</dbReference>
<keyword evidence="3" id="KW-1185">Reference proteome</keyword>
<comment type="caution">
    <text evidence="2">The sequence shown here is derived from an EMBL/GenBank/DDBJ whole genome shotgun (WGS) entry which is preliminary data.</text>
</comment>
<name>A0A6M0IQG7_9BACT</name>
<evidence type="ECO:0000313" key="3">
    <source>
        <dbReference type="Proteomes" id="UP000477386"/>
    </source>
</evidence>
<gene>
    <name evidence="2" type="ORF">GK091_26925</name>
</gene>
<dbReference type="PANTHER" id="PTHR33446:SF2">
    <property type="entry name" value="PROTEIN TONB"/>
    <property type="match status" value="1"/>
</dbReference>
<dbReference type="GO" id="GO:0098797">
    <property type="term" value="C:plasma membrane protein complex"/>
    <property type="evidence" value="ECO:0007669"/>
    <property type="project" value="TreeGrafter"/>
</dbReference>
<dbReference type="SUPFAM" id="SSF74653">
    <property type="entry name" value="TolA/TonB C-terminal domain"/>
    <property type="match status" value="1"/>
</dbReference>
<accession>A0A6M0IQG7</accession>